<dbReference type="PANTHER" id="PTHR47027">
    <property type="entry name" value="REVERSE TRANSCRIPTASE DOMAIN-CONTAINING PROTEIN"/>
    <property type="match status" value="1"/>
</dbReference>
<feature type="region of interest" description="Disordered" evidence="1">
    <location>
        <begin position="293"/>
        <end position="335"/>
    </location>
</feature>
<reference evidence="2 3" key="1">
    <citation type="journal article" date="2022" name="Allergy">
        <title>Genome assembly and annotation of Periplaneta americana reveal a comprehensive cockroach allergen profile.</title>
        <authorList>
            <person name="Wang L."/>
            <person name="Xiong Q."/>
            <person name="Saelim N."/>
            <person name="Wang L."/>
            <person name="Nong W."/>
            <person name="Wan A.T."/>
            <person name="Shi M."/>
            <person name="Liu X."/>
            <person name="Cao Q."/>
            <person name="Hui J.H.L."/>
            <person name="Sookrung N."/>
            <person name="Leung T.F."/>
            <person name="Tungtrongchitr A."/>
            <person name="Tsui S.K.W."/>
        </authorList>
    </citation>
    <scope>NUCLEOTIDE SEQUENCE [LARGE SCALE GENOMIC DNA]</scope>
    <source>
        <strain evidence="2">PWHHKU_190912</strain>
    </source>
</reference>
<dbReference type="EMBL" id="JAJSOF020000037">
    <property type="protein sequence ID" value="KAJ4428595.1"/>
    <property type="molecule type" value="Genomic_DNA"/>
</dbReference>
<sequence length="335" mass="38207">MEEKDIGDMRIDRIENARCMTGTDLDDIAMYRIGIFGPQLAECLDHRSSAQNTLGLASLIREEHTALWCNRSSSGYAFYLFLLHDGAQGTAPLTLYPFQTESKLQSVMHNLENTASKFGMIISTHKKKEFLTYGSEACTIKMTDERRPPTAEMLFMRRPAGYFLCDHKRNEDILKELKVDSSQFMSDAFPIHCVLKQGDALSSLLFNFVLEYAIRKVQDNRQGLELNGSISCRQEVKRRIAMAKGAFHRKRSTSCGPLKKELRLRLVRCFVWSVALYGAEAWTLRLNDAETDQEEKKELAGSLTEKNLPTEECTGKNGEREKNSGQKKTEDDRRH</sequence>
<dbReference type="PANTHER" id="PTHR47027:SF20">
    <property type="entry name" value="REVERSE TRANSCRIPTASE-LIKE PROTEIN WITH RNA-DIRECTED DNA POLYMERASE DOMAIN"/>
    <property type="match status" value="1"/>
</dbReference>
<gene>
    <name evidence="2" type="ORF">ANN_24639</name>
</gene>
<name>A0ABQ8S4C1_PERAM</name>
<evidence type="ECO:0000313" key="2">
    <source>
        <dbReference type="EMBL" id="KAJ4428595.1"/>
    </source>
</evidence>
<evidence type="ECO:0000313" key="3">
    <source>
        <dbReference type="Proteomes" id="UP001148838"/>
    </source>
</evidence>
<protein>
    <submittedName>
        <fullName evidence="2">Uncharacterized protein</fullName>
    </submittedName>
</protein>
<organism evidence="2 3">
    <name type="scientific">Periplaneta americana</name>
    <name type="common">American cockroach</name>
    <name type="synonym">Blatta americana</name>
    <dbReference type="NCBI Taxonomy" id="6978"/>
    <lineage>
        <taxon>Eukaryota</taxon>
        <taxon>Metazoa</taxon>
        <taxon>Ecdysozoa</taxon>
        <taxon>Arthropoda</taxon>
        <taxon>Hexapoda</taxon>
        <taxon>Insecta</taxon>
        <taxon>Pterygota</taxon>
        <taxon>Neoptera</taxon>
        <taxon>Polyneoptera</taxon>
        <taxon>Dictyoptera</taxon>
        <taxon>Blattodea</taxon>
        <taxon>Blattoidea</taxon>
        <taxon>Blattidae</taxon>
        <taxon>Blattinae</taxon>
        <taxon>Periplaneta</taxon>
    </lineage>
</organism>
<dbReference type="Proteomes" id="UP001148838">
    <property type="component" value="Unassembled WGS sequence"/>
</dbReference>
<keyword evidence="3" id="KW-1185">Reference proteome</keyword>
<feature type="compositionally biased region" description="Basic and acidic residues" evidence="1">
    <location>
        <begin position="313"/>
        <end position="335"/>
    </location>
</feature>
<evidence type="ECO:0000256" key="1">
    <source>
        <dbReference type="SAM" id="MobiDB-lite"/>
    </source>
</evidence>
<comment type="caution">
    <text evidence="2">The sequence shown here is derived from an EMBL/GenBank/DDBJ whole genome shotgun (WGS) entry which is preliminary data.</text>
</comment>
<proteinExistence type="predicted"/>
<accession>A0ABQ8S4C1</accession>